<reference evidence="3" key="2">
    <citation type="submission" date="2020-09" db="EMBL/GenBank/DDBJ databases">
        <authorList>
            <person name="Sun Q."/>
            <person name="Ohkuma M."/>
        </authorList>
    </citation>
    <scope>NUCLEOTIDE SEQUENCE</scope>
    <source>
        <strain evidence="3">JCM 31311</strain>
    </source>
</reference>
<protein>
    <recommendedName>
        <fullName evidence="2">Beta-lactamase class A catalytic domain-containing protein</fullName>
    </recommendedName>
</protein>
<dbReference type="SUPFAM" id="SSF56601">
    <property type="entry name" value="beta-lactamase/transpeptidase-like"/>
    <property type="match status" value="1"/>
</dbReference>
<evidence type="ECO:0000259" key="2">
    <source>
        <dbReference type="Pfam" id="PF13354"/>
    </source>
</evidence>
<dbReference type="AlphaFoldDB" id="A0A918FEE9"/>
<evidence type="ECO:0000256" key="1">
    <source>
        <dbReference type="SAM" id="SignalP"/>
    </source>
</evidence>
<proteinExistence type="predicted"/>
<feature type="chain" id="PRO_5037632069" description="Beta-lactamase class A catalytic domain-containing protein" evidence="1">
    <location>
        <begin position="39"/>
        <end position="380"/>
    </location>
</feature>
<evidence type="ECO:0000313" key="4">
    <source>
        <dbReference type="Proteomes" id="UP000603865"/>
    </source>
</evidence>
<dbReference type="InterPro" id="IPR000871">
    <property type="entry name" value="Beta-lactam_class-A"/>
</dbReference>
<dbReference type="InterPro" id="IPR045155">
    <property type="entry name" value="Beta-lactam_cat"/>
</dbReference>
<dbReference type="InterPro" id="IPR012338">
    <property type="entry name" value="Beta-lactam/transpept-like"/>
</dbReference>
<dbReference type="Gene3D" id="3.40.710.10">
    <property type="entry name" value="DD-peptidase/beta-lactamase superfamily"/>
    <property type="match status" value="1"/>
</dbReference>
<dbReference type="EMBL" id="BMQL01000059">
    <property type="protein sequence ID" value="GGR33480.1"/>
    <property type="molecule type" value="Genomic_DNA"/>
</dbReference>
<dbReference type="GO" id="GO:0030655">
    <property type="term" value="P:beta-lactam antibiotic catabolic process"/>
    <property type="evidence" value="ECO:0007669"/>
    <property type="project" value="InterPro"/>
</dbReference>
<keyword evidence="4" id="KW-1185">Reference proteome</keyword>
<feature type="signal peptide" evidence="1">
    <location>
        <begin position="1"/>
        <end position="38"/>
    </location>
</feature>
<dbReference type="Proteomes" id="UP000603865">
    <property type="component" value="Unassembled WGS sequence"/>
</dbReference>
<dbReference type="Pfam" id="PF13354">
    <property type="entry name" value="Beta-lactamase2"/>
    <property type="match status" value="1"/>
</dbReference>
<dbReference type="GO" id="GO:0008800">
    <property type="term" value="F:beta-lactamase activity"/>
    <property type="evidence" value="ECO:0007669"/>
    <property type="project" value="InterPro"/>
</dbReference>
<evidence type="ECO:0000313" key="3">
    <source>
        <dbReference type="EMBL" id="GGR33480.1"/>
    </source>
</evidence>
<gene>
    <name evidence="3" type="ORF">GCM10008957_49710</name>
</gene>
<dbReference type="GO" id="GO:0046677">
    <property type="term" value="P:response to antibiotic"/>
    <property type="evidence" value="ECO:0007669"/>
    <property type="project" value="InterPro"/>
</dbReference>
<name>A0A918FEE9_9DEIO</name>
<accession>A0A918FEE9</accession>
<dbReference type="PANTHER" id="PTHR35333:SF4">
    <property type="entry name" value="SLR0121 PROTEIN"/>
    <property type="match status" value="1"/>
</dbReference>
<organism evidence="3 4">
    <name type="scientific">Deinococcus ruber</name>
    <dbReference type="NCBI Taxonomy" id="1848197"/>
    <lineage>
        <taxon>Bacteria</taxon>
        <taxon>Thermotogati</taxon>
        <taxon>Deinococcota</taxon>
        <taxon>Deinococci</taxon>
        <taxon>Deinococcales</taxon>
        <taxon>Deinococcaceae</taxon>
        <taxon>Deinococcus</taxon>
    </lineage>
</organism>
<sequence length="380" mass="40630">MPMPFPVRQQRSVFQHRTRLNYGALLCWFMVACASALAVPADTNRTCRTGSAPASVPNVQATRPLPTTVSGQVDFLAGYYRPDGTLLGTISLGNPDRLHPMASSFKPLVVHAVLADIDRGRLQLATPVAVSDATRSLGPFPAGPTPLSKLLDIAINGSNNTAADLLLLTYGPERLAREVHTNSPCTQVLLTTKGWWTAQSGLASSVIGSRTAAGVKAYGALPFEQRVKVAGRLIVAAQQVRASVLEPALDRVFASSSYDPASELDLQNVTTPRAYLPLVAGTLPGDDLSASSRALLRHILSTGCCRPAAPKLKNAQWWAKGGITWRVLNLTGVVERPDGSRLVYVYMNSLSNTHDAGALRASVPPVVDWIETQLQLLAQP</sequence>
<dbReference type="PANTHER" id="PTHR35333">
    <property type="entry name" value="BETA-LACTAMASE"/>
    <property type="match status" value="1"/>
</dbReference>
<reference evidence="3" key="1">
    <citation type="journal article" date="2014" name="Int. J. Syst. Evol. Microbiol.">
        <title>Complete genome sequence of Corynebacterium casei LMG S-19264T (=DSM 44701T), isolated from a smear-ripened cheese.</title>
        <authorList>
            <consortium name="US DOE Joint Genome Institute (JGI-PGF)"/>
            <person name="Walter F."/>
            <person name="Albersmeier A."/>
            <person name="Kalinowski J."/>
            <person name="Ruckert C."/>
        </authorList>
    </citation>
    <scope>NUCLEOTIDE SEQUENCE</scope>
    <source>
        <strain evidence="3">JCM 31311</strain>
    </source>
</reference>
<comment type="caution">
    <text evidence="3">The sequence shown here is derived from an EMBL/GenBank/DDBJ whole genome shotgun (WGS) entry which is preliminary data.</text>
</comment>
<dbReference type="RefSeq" id="WP_189093221.1">
    <property type="nucleotide sequence ID" value="NZ_BMQL01000059.1"/>
</dbReference>
<feature type="domain" description="Beta-lactamase class A catalytic" evidence="2">
    <location>
        <begin position="94"/>
        <end position="176"/>
    </location>
</feature>
<keyword evidence="1" id="KW-0732">Signal</keyword>